<dbReference type="PANTHER" id="PTHR48086:SF7">
    <property type="entry name" value="SODIUM-SOLUTE SYMPORTER-RELATED"/>
    <property type="match status" value="1"/>
</dbReference>
<keyword evidence="10" id="KW-1185">Reference proteome</keyword>
<dbReference type="PROSITE" id="PS50283">
    <property type="entry name" value="NA_SOLUT_SYMP_3"/>
    <property type="match status" value="1"/>
</dbReference>
<evidence type="ECO:0000256" key="2">
    <source>
        <dbReference type="ARBA" id="ARBA00006434"/>
    </source>
</evidence>
<name>A0ABY4EI85_9BACI</name>
<reference evidence="9 10" key="1">
    <citation type="submission" date="2022-04" db="EMBL/GenBank/DDBJ databases">
        <title>Halobacillus sp. isolated from saltern.</title>
        <authorList>
            <person name="Won M."/>
            <person name="Lee C.-M."/>
            <person name="Woen H.-Y."/>
            <person name="Kwon S.-W."/>
        </authorList>
    </citation>
    <scope>NUCLEOTIDE SEQUENCE [LARGE SCALE GENOMIC DNA]</scope>
    <source>
        <strain evidence="9 10">SSBR10-3</strain>
    </source>
</reference>
<dbReference type="RefSeq" id="WP_244709963.1">
    <property type="nucleotide sequence ID" value="NZ_CP095073.1"/>
</dbReference>
<feature type="transmembrane region" description="Helical" evidence="8">
    <location>
        <begin position="125"/>
        <end position="147"/>
    </location>
</feature>
<dbReference type="Gene3D" id="1.20.1730.10">
    <property type="entry name" value="Sodium/glucose cotransporter"/>
    <property type="match status" value="1"/>
</dbReference>
<dbReference type="InterPro" id="IPR038377">
    <property type="entry name" value="Na/Glc_symporter_sf"/>
</dbReference>
<evidence type="ECO:0000256" key="1">
    <source>
        <dbReference type="ARBA" id="ARBA00004141"/>
    </source>
</evidence>
<feature type="transmembrane region" description="Helical" evidence="8">
    <location>
        <begin position="409"/>
        <end position="430"/>
    </location>
</feature>
<proteinExistence type="inferred from homology"/>
<sequence length="499" mass="53436">MSSAQLTYLLVFLGFLIAMIAVGIIVSRKVNSGEDFLMGGRGLTTPLLIGTTLATLVGTGSSMGAVGFGFSNGWGGALYGIGGALGMFLLLLLFADVRKYNFMTFSEELSFYYGANKFVKGLTSIILYVACIGWLGAHIIGGSLYLSWITGVDPLTAKLIVAVGFGLYTLIGGYLAVVYTDVIQGVILFLGFILLTVLSVIKIGGIGDLNANVSPEMSSFLGLEQIGFIPALSLAVVIAVGVLATPSYRHRIYSSNNERTVRKGFIITGILFALFSFFPAIVGMAANVLNPGLDSGYAFPYLATEVFPIWIGAVVLIAGLSATMSSGSSDFIAAVTILLRDVVEVFTGRLPKKENMVLSSRISLVLTLLLALFFTLFTNNIITYISNFISTVMSGLFIAALLGKFWGRANWQGGIASLIGGSLTSFIILSNESMMAFWGNPILPSLLIALAANVIISLLFPPQQITREESLRLLEEERTRLDEGTTITPTDHVDEKYVK</sequence>
<keyword evidence="6 8" id="KW-0472">Membrane</keyword>
<gene>
    <name evidence="9" type="ORF">MUN89_20460</name>
</gene>
<feature type="transmembrane region" description="Helical" evidence="8">
    <location>
        <begin position="360"/>
        <end position="378"/>
    </location>
</feature>
<evidence type="ECO:0000256" key="5">
    <source>
        <dbReference type="ARBA" id="ARBA00022989"/>
    </source>
</evidence>
<feature type="transmembrane region" description="Helical" evidence="8">
    <location>
        <begin position="442"/>
        <end position="460"/>
    </location>
</feature>
<feature type="transmembrane region" description="Helical" evidence="8">
    <location>
        <begin position="186"/>
        <end position="206"/>
    </location>
</feature>
<evidence type="ECO:0000256" key="4">
    <source>
        <dbReference type="ARBA" id="ARBA00022692"/>
    </source>
</evidence>
<evidence type="ECO:0000313" key="9">
    <source>
        <dbReference type="EMBL" id="UOQ44198.1"/>
    </source>
</evidence>
<feature type="transmembrane region" description="Helical" evidence="8">
    <location>
        <begin position="47"/>
        <end position="70"/>
    </location>
</feature>
<dbReference type="InterPro" id="IPR001734">
    <property type="entry name" value="Na/solute_symporter"/>
</dbReference>
<evidence type="ECO:0000313" key="10">
    <source>
        <dbReference type="Proteomes" id="UP000831787"/>
    </source>
</evidence>
<feature type="transmembrane region" description="Helical" evidence="8">
    <location>
        <begin position="6"/>
        <end position="26"/>
    </location>
</feature>
<keyword evidence="4 8" id="KW-0812">Transmembrane</keyword>
<evidence type="ECO:0000256" key="6">
    <source>
        <dbReference type="ARBA" id="ARBA00023136"/>
    </source>
</evidence>
<keyword evidence="5 8" id="KW-1133">Transmembrane helix</keyword>
<feature type="transmembrane region" description="Helical" evidence="8">
    <location>
        <begin position="265"/>
        <end position="289"/>
    </location>
</feature>
<feature type="transmembrane region" description="Helical" evidence="8">
    <location>
        <begin position="384"/>
        <end position="402"/>
    </location>
</feature>
<feature type="transmembrane region" description="Helical" evidence="8">
    <location>
        <begin position="309"/>
        <end position="339"/>
    </location>
</feature>
<evidence type="ECO:0000256" key="7">
    <source>
        <dbReference type="RuleBase" id="RU362091"/>
    </source>
</evidence>
<keyword evidence="3" id="KW-0813">Transport</keyword>
<accession>A0ABY4EI85</accession>
<protein>
    <submittedName>
        <fullName evidence="9">Sodium:solute symporter family protein</fullName>
    </submittedName>
</protein>
<evidence type="ECO:0000256" key="3">
    <source>
        <dbReference type="ARBA" id="ARBA00022448"/>
    </source>
</evidence>
<feature type="transmembrane region" description="Helical" evidence="8">
    <location>
        <begin position="226"/>
        <end position="244"/>
    </location>
</feature>
<comment type="similarity">
    <text evidence="2 7">Belongs to the sodium:solute symporter (SSF) (TC 2.A.21) family.</text>
</comment>
<dbReference type="Pfam" id="PF00474">
    <property type="entry name" value="SSF"/>
    <property type="match status" value="1"/>
</dbReference>
<feature type="transmembrane region" description="Helical" evidence="8">
    <location>
        <begin position="159"/>
        <end position="179"/>
    </location>
</feature>
<dbReference type="PANTHER" id="PTHR48086">
    <property type="entry name" value="SODIUM/PROLINE SYMPORTER-RELATED"/>
    <property type="match status" value="1"/>
</dbReference>
<dbReference type="InterPro" id="IPR050277">
    <property type="entry name" value="Sodium:Solute_Symporter"/>
</dbReference>
<evidence type="ECO:0000256" key="8">
    <source>
        <dbReference type="SAM" id="Phobius"/>
    </source>
</evidence>
<comment type="subcellular location">
    <subcellularLocation>
        <location evidence="1">Membrane</location>
        <topology evidence="1">Multi-pass membrane protein</topology>
    </subcellularLocation>
</comment>
<organism evidence="9 10">
    <name type="scientific">Halobacillus salinarum</name>
    <dbReference type="NCBI Taxonomy" id="2932257"/>
    <lineage>
        <taxon>Bacteria</taxon>
        <taxon>Bacillati</taxon>
        <taxon>Bacillota</taxon>
        <taxon>Bacilli</taxon>
        <taxon>Bacillales</taxon>
        <taxon>Bacillaceae</taxon>
        <taxon>Halobacillus</taxon>
    </lineage>
</organism>
<feature type="transmembrane region" description="Helical" evidence="8">
    <location>
        <begin position="76"/>
        <end position="95"/>
    </location>
</feature>
<dbReference type="CDD" id="cd10322">
    <property type="entry name" value="SLC5sbd"/>
    <property type="match status" value="1"/>
</dbReference>
<dbReference type="EMBL" id="CP095073">
    <property type="protein sequence ID" value="UOQ44198.1"/>
    <property type="molecule type" value="Genomic_DNA"/>
</dbReference>
<dbReference type="Proteomes" id="UP000831787">
    <property type="component" value="Chromosome"/>
</dbReference>